<keyword evidence="6" id="KW-0472">Membrane</keyword>
<dbReference type="Gene3D" id="3.40.50.11820">
    <property type="match status" value="1"/>
</dbReference>
<proteinExistence type="inferred from homology"/>
<dbReference type="Pfam" id="PF04464">
    <property type="entry name" value="Glyphos_transf"/>
    <property type="match status" value="1"/>
</dbReference>
<name>A0A239NJZ4_9ACTN</name>
<evidence type="ECO:0000313" key="9">
    <source>
        <dbReference type="EMBL" id="SNT54459.1"/>
    </source>
</evidence>
<dbReference type="PANTHER" id="PTHR37316:SF3">
    <property type="entry name" value="TEICHOIC ACID GLYCEROL-PHOSPHATE TRANSFERASE"/>
    <property type="match status" value="1"/>
</dbReference>
<dbReference type="EMBL" id="FZOF01000037">
    <property type="protein sequence ID" value="SNT54459.1"/>
    <property type="molecule type" value="Genomic_DNA"/>
</dbReference>
<dbReference type="InterPro" id="IPR051612">
    <property type="entry name" value="Teichoic_Acid_Biosynth"/>
</dbReference>
<keyword evidence="4 9" id="KW-0808">Transferase</keyword>
<dbReference type="GO" id="GO:0047355">
    <property type="term" value="F:CDP-glycerol glycerophosphotransferase activity"/>
    <property type="evidence" value="ECO:0007669"/>
    <property type="project" value="InterPro"/>
</dbReference>
<comment type="similarity">
    <text evidence="2">Belongs to the CDP-glycerol glycerophosphotransferase family.</text>
</comment>
<dbReference type="AlphaFoldDB" id="A0A239NJZ4"/>
<dbReference type="InterPro" id="IPR043149">
    <property type="entry name" value="TagF_N"/>
</dbReference>
<accession>A0A239NJZ4</accession>
<dbReference type="InterPro" id="IPR001173">
    <property type="entry name" value="Glyco_trans_2-like"/>
</dbReference>
<feature type="compositionally biased region" description="Pro residues" evidence="7">
    <location>
        <begin position="731"/>
        <end position="744"/>
    </location>
</feature>
<evidence type="ECO:0000313" key="10">
    <source>
        <dbReference type="Proteomes" id="UP000198280"/>
    </source>
</evidence>
<evidence type="ECO:0000256" key="5">
    <source>
        <dbReference type="ARBA" id="ARBA00022944"/>
    </source>
</evidence>
<dbReference type="RefSeq" id="WP_089228804.1">
    <property type="nucleotide sequence ID" value="NZ_FZOF01000037.1"/>
</dbReference>
<dbReference type="InterPro" id="IPR043148">
    <property type="entry name" value="TagF_C"/>
</dbReference>
<dbReference type="OrthoDB" id="3183633at2"/>
<dbReference type="Proteomes" id="UP000198280">
    <property type="component" value="Unassembled WGS sequence"/>
</dbReference>
<evidence type="ECO:0000256" key="2">
    <source>
        <dbReference type="ARBA" id="ARBA00010488"/>
    </source>
</evidence>
<feature type="region of interest" description="Disordered" evidence="7">
    <location>
        <begin position="722"/>
        <end position="749"/>
    </location>
</feature>
<dbReference type="GO" id="GO:0005886">
    <property type="term" value="C:plasma membrane"/>
    <property type="evidence" value="ECO:0007669"/>
    <property type="project" value="UniProtKB-SubCell"/>
</dbReference>
<keyword evidence="3" id="KW-1003">Cell membrane</keyword>
<evidence type="ECO:0000256" key="1">
    <source>
        <dbReference type="ARBA" id="ARBA00004202"/>
    </source>
</evidence>
<protein>
    <submittedName>
        <fullName evidence="9">CDP-glycerol glycerophosphotransferase</fullName>
    </submittedName>
</protein>
<evidence type="ECO:0000259" key="8">
    <source>
        <dbReference type="Pfam" id="PF00535"/>
    </source>
</evidence>
<keyword evidence="10" id="KW-1185">Reference proteome</keyword>
<sequence length="1227" mass="135051">MVSRTPRLTVVVPVHNVENWLEECLRSVAAQTFDALDVVMVDDGSTDSGPQIAQGFADRDPRFRLVRQDNGGLGHARNTGTRHADPRTEYLCFLDSDDIVPPRAYENLVGLLDGSGSDFATGNVWRLTADGRSQAWQHRDMTRTVTGTHITRDLSLLSDRVAWNKVFRRSFWERHRLAFPEGVLYEDTPLTIPAHFLADAVDVAHEHVYYWRIREGSITRRRTDVKGVRDRIAAVDHVSRFLGDPARTRWTSFKRAYDRSVLTDDLLYFIDALPMAGPEYRRVFMDRCRDWLTRVDPALFPELPAGLRIKWHLILKDRLDDLLAVLDHEQRNSAGFGVAGPPLRKRAVLRGADGGRIALPAAAARLRRADFPVRARVREVVRENGRLVLRGYAYLRNIDADRKGAAHITAVAVHGHGRRAKVVLLPVRIRQEPAATLNSRQEEHCYDWSGFEITIDPARLTTGRRQGEPRAGRWRLGVVVAAKGVIRRAGLRAVDAGSGASPPSYAAGGGMRLVPYYRQGRLHLSVEPEVRRLTAHRPSANGTSVELDFTGAPQATAVRLTHSATPAVLEYPLESPASGEADDGVRRARVPLADLAAARPALDAGPKEIRPEDTDSWDVALLRPGHADPVHLDGALPAGHYDLGTDPRLGGTPRRLLVEAKASGRLVLRDRTPQPVADAIGWTAEGALVVAGRLAPGSAPGPAELVLRHGTHRVEHAVPVQADGVPGRRPGLPPPSSAIPPLPHAPGEGPVPNEGRRFTATLRPGALESLAGTVPLPAGRWYLLLRDGAGTEAAVRVAPGVFEALPMAAEAGGKSFSVDRRFHDRLFLDARPTVPEPQRGPYRQRVLRESHHPRTRGLPRREAVLYSAFDGRAYGDSPRAVHEELLRRRAADGLEHLWVVRDGQAPPPATARPVVLHSAAWYEALARSRYVVTNTHLPPWFVRRPDQTVLQTWHGTPLKRTGRDLAGTLCADLVHLPRPPRDPGAQWSLLLSPNAQSTPLLRAALGYDGPVAETGLPRTDVLFADDRDKVAAALRDRLRIPGDRTVVLYAPTRRDDLAYDAEHYRMSPHLDLAEAERALGADHVLLFRSHPLVADRVSTPRSGFVRDVSSHPDVAELLLAADVLVTDYASPAADFANTGRPMLFLVPDLEHFRDTLRGFYPDFEAQAPGPLLQSTAELAGALRDLGTVARHSADAYAHFRATFCHLDDGNAAARAVDRLLEPDRHRP</sequence>
<feature type="domain" description="Glycosyltransferase 2-like" evidence="8">
    <location>
        <begin position="9"/>
        <end position="171"/>
    </location>
</feature>
<evidence type="ECO:0000256" key="3">
    <source>
        <dbReference type="ARBA" id="ARBA00022475"/>
    </source>
</evidence>
<gene>
    <name evidence="9" type="ORF">SAMN05216252_13722</name>
</gene>
<dbReference type="PANTHER" id="PTHR37316">
    <property type="entry name" value="TEICHOIC ACID GLYCEROL-PHOSPHATE PRIMASE"/>
    <property type="match status" value="1"/>
</dbReference>
<organism evidence="9 10">
    <name type="scientific">Actinacidiphila glaucinigra</name>
    <dbReference type="NCBI Taxonomy" id="235986"/>
    <lineage>
        <taxon>Bacteria</taxon>
        <taxon>Bacillati</taxon>
        <taxon>Actinomycetota</taxon>
        <taxon>Actinomycetes</taxon>
        <taxon>Kitasatosporales</taxon>
        <taxon>Streptomycetaceae</taxon>
        <taxon>Actinacidiphila</taxon>
    </lineage>
</organism>
<dbReference type="InterPro" id="IPR029044">
    <property type="entry name" value="Nucleotide-diphossugar_trans"/>
</dbReference>
<dbReference type="SUPFAM" id="SSF53756">
    <property type="entry name" value="UDP-Glycosyltransferase/glycogen phosphorylase"/>
    <property type="match status" value="1"/>
</dbReference>
<comment type="subcellular location">
    <subcellularLocation>
        <location evidence="1">Cell membrane</location>
        <topology evidence="1">Peripheral membrane protein</topology>
    </subcellularLocation>
</comment>
<dbReference type="CDD" id="cd00761">
    <property type="entry name" value="Glyco_tranf_GTA_type"/>
    <property type="match status" value="1"/>
</dbReference>
<dbReference type="Gene3D" id="3.40.50.12580">
    <property type="match status" value="1"/>
</dbReference>
<dbReference type="Pfam" id="PF00535">
    <property type="entry name" value="Glycos_transf_2"/>
    <property type="match status" value="1"/>
</dbReference>
<reference evidence="9 10" key="1">
    <citation type="submission" date="2017-06" db="EMBL/GenBank/DDBJ databases">
        <authorList>
            <person name="Kim H.J."/>
            <person name="Triplett B.A."/>
        </authorList>
    </citation>
    <scope>NUCLEOTIDE SEQUENCE [LARGE SCALE GENOMIC DNA]</scope>
    <source>
        <strain evidence="9 10">CGMCC 4.1858</strain>
    </source>
</reference>
<evidence type="ECO:0000256" key="4">
    <source>
        <dbReference type="ARBA" id="ARBA00022679"/>
    </source>
</evidence>
<dbReference type="Gene3D" id="3.90.550.10">
    <property type="entry name" value="Spore Coat Polysaccharide Biosynthesis Protein SpsA, Chain A"/>
    <property type="match status" value="1"/>
</dbReference>
<evidence type="ECO:0000256" key="7">
    <source>
        <dbReference type="SAM" id="MobiDB-lite"/>
    </source>
</evidence>
<evidence type="ECO:0000256" key="6">
    <source>
        <dbReference type="ARBA" id="ARBA00023136"/>
    </source>
</evidence>
<dbReference type="GO" id="GO:0019350">
    <property type="term" value="P:teichoic acid biosynthetic process"/>
    <property type="evidence" value="ECO:0007669"/>
    <property type="project" value="UniProtKB-KW"/>
</dbReference>
<keyword evidence="5" id="KW-0777">Teichoic acid biosynthesis</keyword>
<dbReference type="SUPFAM" id="SSF53448">
    <property type="entry name" value="Nucleotide-diphospho-sugar transferases"/>
    <property type="match status" value="1"/>
</dbReference>
<dbReference type="InterPro" id="IPR007554">
    <property type="entry name" value="Glycerophosphate_synth"/>
</dbReference>